<dbReference type="Proteomes" id="UP000271031">
    <property type="component" value="Unassembled WGS sequence"/>
</dbReference>
<dbReference type="Gene3D" id="1.10.10.60">
    <property type="entry name" value="Homeodomain-like"/>
    <property type="match status" value="1"/>
</dbReference>
<dbReference type="GO" id="GO:0003700">
    <property type="term" value="F:DNA-binding transcription factor activity"/>
    <property type="evidence" value="ECO:0007669"/>
    <property type="project" value="InterPro"/>
</dbReference>
<protein>
    <submittedName>
        <fullName evidence="5">Helix-turn-helix domain-containing protein</fullName>
    </submittedName>
</protein>
<dbReference type="Pfam" id="PF12833">
    <property type="entry name" value="HTH_18"/>
    <property type="match status" value="1"/>
</dbReference>
<keyword evidence="2" id="KW-0238">DNA-binding</keyword>
<evidence type="ECO:0000256" key="3">
    <source>
        <dbReference type="ARBA" id="ARBA00023163"/>
    </source>
</evidence>
<dbReference type="InterPro" id="IPR050204">
    <property type="entry name" value="AraC_XylS_family_regulators"/>
</dbReference>
<sequence>MNINRIQIAANLPPVQYGFRLETISYQERLIPYQGQTVLYYQYVMGSEAESIRVVPDGCTDILICCDPFRPHSLLCGTILQGESIRFLPGATYFGIRLTPLQNVQIRPLPFRDLINQQLPLTDVMKGVGSMCDAIAEKETFALRIAFFEQAFLPLLLSPHTSSELVDYCLQQIYRTRGTVTVDQLARDIGFSTRYIRKKFVETLGLSPKQYSRITRFQHTLSSMLTSTAAWSNLATEHGYYDQAHFIKDFKHFSMFTPMQIHSLIAEVAEKTMIL</sequence>
<accession>A0A3M8DVS0</accession>
<dbReference type="PANTHER" id="PTHR46796:SF13">
    <property type="entry name" value="HTH-TYPE TRANSCRIPTIONAL ACTIVATOR RHAS"/>
    <property type="match status" value="1"/>
</dbReference>
<evidence type="ECO:0000256" key="2">
    <source>
        <dbReference type="ARBA" id="ARBA00023125"/>
    </source>
</evidence>
<proteinExistence type="predicted"/>
<keyword evidence="6" id="KW-1185">Reference proteome</keyword>
<dbReference type="InterPro" id="IPR018060">
    <property type="entry name" value="HTH_AraC"/>
</dbReference>
<comment type="caution">
    <text evidence="5">The sequence shown here is derived from an EMBL/GenBank/DDBJ whole genome shotgun (WGS) entry which is preliminary data.</text>
</comment>
<dbReference type="PROSITE" id="PS01124">
    <property type="entry name" value="HTH_ARAC_FAMILY_2"/>
    <property type="match status" value="1"/>
</dbReference>
<organism evidence="5 6">
    <name type="scientific">Brevibacillus fluminis</name>
    <dbReference type="NCBI Taxonomy" id="511487"/>
    <lineage>
        <taxon>Bacteria</taxon>
        <taxon>Bacillati</taxon>
        <taxon>Bacillota</taxon>
        <taxon>Bacilli</taxon>
        <taxon>Bacillales</taxon>
        <taxon>Paenibacillaceae</taxon>
        <taxon>Brevibacillus</taxon>
    </lineage>
</organism>
<reference evidence="5 6" key="1">
    <citation type="submission" date="2018-10" db="EMBL/GenBank/DDBJ databases">
        <title>Phylogenomics of Brevibacillus.</title>
        <authorList>
            <person name="Dunlap C."/>
        </authorList>
    </citation>
    <scope>NUCLEOTIDE SEQUENCE [LARGE SCALE GENOMIC DNA]</scope>
    <source>
        <strain evidence="5 6">JCM 15716</strain>
    </source>
</reference>
<dbReference type="PANTHER" id="PTHR46796">
    <property type="entry name" value="HTH-TYPE TRANSCRIPTIONAL ACTIVATOR RHAS-RELATED"/>
    <property type="match status" value="1"/>
</dbReference>
<feature type="domain" description="HTH araC/xylS-type" evidence="4">
    <location>
        <begin position="163"/>
        <end position="264"/>
    </location>
</feature>
<evidence type="ECO:0000313" key="5">
    <source>
        <dbReference type="EMBL" id="RNB92024.1"/>
    </source>
</evidence>
<evidence type="ECO:0000256" key="1">
    <source>
        <dbReference type="ARBA" id="ARBA00023015"/>
    </source>
</evidence>
<name>A0A3M8DVS0_9BACL</name>
<evidence type="ECO:0000313" key="6">
    <source>
        <dbReference type="Proteomes" id="UP000271031"/>
    </source>
</evidence>
<dbReference type="RefSeq" id="WP_122916687.1">
    <property type="nucleotide sequence ID" value="NZ_RHHQ01000004.1"/>
</dbReference>
<keyword evidence="1" id="KW-0805">Transcription regulation</keyword>
<gene>
    <name evidence="5" type="ORF">EDM56_04550</name>
</gene>
<dbReference type="EMBL" id="RHHQ01000004">
    <property type="protein sequence ID" value="RNB92024.1"/>
    <property type="molecule type" value="Genomic_DNA"/>
</dbReference>
<dbReference type="GO" id="GO:0043565">
    <property type="term" value="F:sequence-specific DNA binding"/>
    <property type="evidence" value="ECO:0007669"/>
    <property type="project" value="InterPro"/>
</dbReference>
<keyword evidence="3" id="KW-0804">Transcription</keyword>
<evidence type="ECO:0000259" key="4">
    <source>
        <dbReference type="PROSITE" id="PS01124"/>
    </source>
</evidence>
<dbReference type="AlphaFoldDB" id="A0A3M8DVS0"/>
<dbReference type="OrthoDB" id="323290at2"/>
<dbReference type="SMART" id="SM00342">
    <property type="entry name" value="HTH_ARAC"/>
    <property type="match status" value="1"/>
</dbReference>